<evidence type="ECO:0000256" key="1">
    <source>
        <dbReference type="SAM" id="MobiDB-lite"/>
    </source>
</evidence>
<sequence>MGTRQAHSPRDKHGGLNRADKADFSYQRLNRSNRDVSQSRQPSRGVANQHCLISTRPCAGHHTSRGGGLRSVLCHHGVIFSWLA</sequence>
<organism evidence="2">
    <name type="scientific">Anopheles sinensis</name>
    <name type="common">Mosquito</name>
    <dbReference type="NCBI Taxonomy" id="74873"/>
    <lineage>
        <taxon>Eukaryota</taxon>
        <taxon>Metazoa</taxon>
        <taxon>Ecdysozoa</taxon>
        <taxon>Arthropoda</taxon>
        <taxon>Hexapoda</taxon>
        <taxon>Insecta</taxon>
        <taxon>Pterygota</taxon>
        <taxon>Neoptera</taxon>
        <taxon>Endopterygota</taxon>
        <taxon>Diptera</taxon>
        <taxon>Nematocera</taxon>
        <taxon>Culicoidea</taxon>
        <taxon>Culicidae</taxon>
        <taxon>Anophelinae</taxon>
        <taxon>Anopheles</taxon>
    </lineage>
</organism>
<reference evidence="3" key="2">
    <citation type="submission" date="2020-05" db="UniProtKB">
        <authorList>
            <consortium name="EnsemblMetazoa"/>
        </authorList>
    </citation>
    <scope>IDENTIFICATION</scope>
</reference>
<protein>
    <submittedName>
        <fullName evidence="2 3">tRNA U-34 5-methylaminomethyl-2-thiouridine biosynthesis protein MnmC</fullName>
    </submittedName>
</protein>
<dbReference type="EMBL" id="KE525321">
    <property type="protein sequence ID" value="KFB46760.1"/>
    <property type="molecule type" value="Genomic_DNA"/>
</dbReference>
<evidence type="ECO:0000313" key="4">
    <source>
        <dbReference type="Proteomes" id="UP000030765"/>
    </source>
</evidence>
<evidence type="ECO:0000313" key="2">
    <source>
        <dbReference type="EMBL" id="KFB46760.1"/>
    </source>
</evidence>
<evidence type="ECO:0000313" key="3">
    <source>
        <dbReference type="EnsemblMetazoa" id="ASIC014762-PA"/>
    </source>
</evidence>
<gene>
    <name evidence="2" type="ORF">ZHAS_00014762</name>
</gene>
<dbReference type="Proteomes" id="UP000030765">
    <property type="component" value="Unassembled WGS sequence"/>
</dbReference>
<feature type="compositionally biased region" description="Polar residues" evidence="1">
    <location>
        <begin position="27"/>
        <end position="42"/>
    </location>
</feature>
<dbReference type="EMBL" id="ATLV01021632">
    <property type="status" value="NOT_ANNOTATED_CDS"/>
    <property type="molecule type" value="Genomic_DNA"/>
</dbReference>
<keyword evidence="4" id="KW-1185">Reference proteome</keyword>
<dbReference type="EnsemblMetazoa" id="ASIC014762-RA">
    <property type="protein sequence ID" value="ASIC014762-PA"/>
    <property type="gene ID" value="ASIC014762"/>
</dbReference>
<dbReference type="VEuPathDB" id="VectorBase:ASIC014762"/>
<feature type="region of interest" description="Disordered" evidence="1">
    <location>
        <begin position="1"/>
        <end position="47"/>
    </location>
</feature>
<feature type="compositionally biased region" description="Basic and acidic residues" evidence="1">
    <location>
        <begin position="8"/>
        <end position="23"/>
    </location>
</feature>
<proteinExistence type="predicted"/>
<dbReference type="AlphaFoldDB" id="A0A084W966"/>
<accession>A0A084W966</accession>
<name>A0A084W966_ANOSI</name>
<reference evidence="2 4" key="1">
    <citation type="journal article" date="2014" name="BMC Genomics">
        <title>Genome sequence of Anopheles sinensis provides insight into genetics basis of mosquito competence for malaria parasites.</title>
        <authorList>
            <person name="Zhou D."/>
            <person name="Zhang D."/>
            <person name="Ding G."/>
            <person name="Shi L."/>
            <person name="Hou Q."/>
            <person name="Ye Y."/>
            <person name="Xu Y."/>
            <person name="Zhou H."/>
            <person name="Xiong C."/>
            <person name="Li S."/>
            <person name="Yu J."/>
            <person name="Hong S."/>
            <person name="Yu X."/>
            <person name="Zou P."/>
            <person name="Chen C."/>
            <person name="Chang X."/>
            <person name="Wang W."/>
            <person name="Lv Y."/>
            <person name="Sun Y."/>
            <person name="Ma L."/>
            <person name="Shen B."/>
            <person name="Zhu C."/>
        </authorList>
    </citation>
    <scope>NUCLEOTIDE SEQUENCE [LARGE SCALE GENOMIC DNA]</scope>
</reference>